<comment type="caution">
    <text evidence="1">The sequence shown here is derived from an EMBL/GenBank/DDBJ whole genome shotgun (WGS) entry which is preliminary data.</text>
</comment>
<feature type="non-terminal residue" evidence="1">
    <location>
        <position position="54"/>
    </location>
</feature>
<sequence>MWREIEPDQRYDVEVDGHRLVAYGFGDGDEVLLCLNGGPGLPCDYLRDSHGWLK</sequence>
<dbReference type="EMBL" id="VZPQ01000452">
    <property type="protein sequence ID" value="KAB0545429.1"/>
    <property type="molecule type" value="Genomic_DNA"/>
</dbReference>
<reference evidence="1 2" key="1">
    <citation type="submission" date="2019-09" db="EMBL/GenBank/DDBJ databases">
        <title>Draft genome sequences of 48 bacterial type strains from the CCUG.</title>
        <authorList>
            <person name="Tunovic T."/>
            <person name="Pineiro-Iglesias B."/>
            <person name="Unosson C."/>
            <person name="Inganas E."/>
            <person name="Ohlen M."/>
            <person name="Cardew S."/>
            <person name="Jensie-Markopoulos S."/>
            <person name="Salva-Serra F."/>
            <person name="Jaen-Luchoro D."/>
            <person name="Karlsson R."/>
            <person name="Svensson-Stadler L."/>
            <person name="Chun J."/>
            <person name="Moore E."/>
        </authorList>
    </citation>
    <scope>NUCLEOTIDE SEQUENCE [LARGE SCALE GENOMIC DNA]</scope>
    <source>
        <strain evidence="1 2">CCUG 51524</strain>
    </source>
</reference>
<proteinExistence type="predicted"/>
<evidence type="ECO:0000313" key="2">
    <source>
        <dbReference type="Proteomes" id="UP000423257"/>
    </source>
</evidence>
<accession>A0A6H9RUT1</accession>
<dbReference type="AlphaFoldDB" id="A0A6H9RUT1"/>
<gene>
    <name evidence="1" type="ORF">F7R03_30360</name>
</gene>
<name>A0A6H9RUT1_9PSED</name>
<protein>
    <submittedName>
        <fullName evidence="1">Proline iminopeptidase</fullName>
    </submittedName>
</protein>
<organism evidence="1 2">
    <name type="scientific">Pseudomonas palleroniana</name>
    <dbReference type="NCBI Taxonomy" id="191390"/>
    <lineage>
        <taxon>Bacteria</taxon>
        <taxon>Pseudomonadati</taxon>
        <taxon>Pseudomonadota</taxon>
        <taxon>Gammaproteobacteria</taxon>
        <taxon>Pseudomonadales</taxon>
        <taxon>Pseudomonadaceae</taxon>
        <taxon>Pseudomonas</taxon>
    </lineage>
</organism>
<dbReference type="Proteomes" id="UP000423257">
    <property type="component" value="Unassembled WGS sequence"/>
</dbReference>
<evidence type="ECO:0000313" key="1">
    <source>
        <dbReference type="EMBL" id="KAB0545429.1"/>
    </source>
</evidence>